<dbReference type="SUPFAM" id="SSF55729">
    <property type="entry name" value="Acyl-CoA N-acyltransferases (Nat)"/>
    <property type="match status" value="1"/>
</dbReference>
<evidence type="ECO:0000313" key="4">
    <source>
        <dbReference type="EMBL" id="MBA8889196.1"/>
    </source>
</evidence>
<reference evidence="4 5" key="1">
    <citation type="submission" date="2020-07" db="EMBL/GenBank/DDBJ databases">
        <title>Genomic Encyclopedia of Type Strains, Phase IV (KMG-V): Genome sequencing to study the core and pangenomes of soil and plant-associated prokaryotes.</title>
        <authorList>
            <person name="Whitman W."/>
        </authorList>
    </citation>
    <scope>NUCLEOTIDE SEQUENCE [LARGE SCALE GENOMIC DNA]</scope>
    <source>
        <strain evidence="4 5">RH2WT43</strain>
    </source>
</reference>
<evidence type="ECO:0000256" key="2">
    <source>
        <dbReference type="ARBA" id="ARBA00023315"/>
    </source>
</evidence>
<dbReference type="PANTHER" id="PTHR43877">
    <property type="entry name" value="AMINOALKYLPHOSPHONATE N-ACETYLTRANSFERASE-RELATED-RELATED"/>
    <property type="match status" value="1"/>
</dbReference>
<dbReference type="Proteomes" id="UP000550401">
    <property type="component" value="Unassembled WGS sequence"/>
</dbReference>
<organism evidence="4 5">
    <name type="scientific">Dokdonella fugitiva</name>
    <dbReference type="NCBI Taxonomy" id="328517"/>
    <lineage>
        <taxon>Bacteria</taxon>
        <taxon>Pseudomonadati</taxon>
        <taxon>Pseudomonadota</taxon>
        <taxon>Gammaproteobacteria</taxon>
        <taxon>Lysobacterales</taxon>
        <taxon>Rhodanobacteraceae</taxon>
        <taxon>Dokdonella</taxon>
    </lineage>
</organism>
<dbReference type="SUPFAM" id="SSF82649">
    <property type="entry name" value="SufE/NifU"/>
    <property type="match status" value="1"/>
</dbReference>
<comment type="caution">
    <text evidence="4">The sequence shown here is derived from an EMBL/GenBank/DDBJ whole genome shotgun (WGS) entry which is preliminary data.</text>
</comment>
<keyword evidence="1" id="KW-0808">Transferase</keyword>
<accession>A0A839F3N1</accession>
<dbReference type="CDD" id="cd06664">
    <property type="entry name" value="IscU_like"/>
    <property type="match status" value="1"/>
</dbReference>
<dbReference type="Pfam" id="PF00583">
    <property type="entry name" value="Acetyltransf_1"/>
    <property type="match status" value="1"/>
</dbReference>
<dbReference type="CDD" id="cd04301">
    <property type="entry name" value="NAT_SF"/>
    <property type="match status" value="1"/>
</dbReference>
<keyword evidence="5" id="KW-1185">Reference proteome</keyword>
<dbReference type="GO" id="GO:0005506">
    <property type="term" value="F:iron ion binding"/>
    <property type="evidence" value="ECO:0007669"/>
    <property type="project" value="InterPro"/>
</dbReference>
<dbReference type="PROSITE" id="PS51186">
    <property type="entry name" value="GNAT"/>
    <property type="match status" value="1"/>
</dbReference>
<proteinExistence type="predicted"/>
<dbReference type="EMBL" id="JACGXL010000006">
    <property type="protein sequence ID" value="MBA8889196.1"/>
    <property type="molecule type" value="Genomic_DNA"/>
</dbReference>
<evidence type="ECO:0000313" key="5">
    <source>
        <dbReference type="Proteomes" id="UP000550401"/>
    </source>
</evidence>
<protein>
    <submittedName>
        <fullName evidence="4">SUF system NifU family Fe-S assembly protein</fullName>
    </submittedName>
</protein>
<dbReference type="Pfam" id="PF01592">
    <property type="entry name" value="NifU_N"/>
    <property type="match status" value="1"/>
</dbReference>
<keyword evidence="2" id="KW-0012">Acyltransferase</keyword>
<dbReference type="GO" id="GO:0016747">
    <property type="term" value="F:acyltransferase activity, transferring groups other than amino-acyl groups"/>
    <property type="evidence" value="ECO:0007669"/>
    <property type="project" value="InterPro"/>
</dbReference>
<name>A0A839F3N1_9GAMM</name>
<dbReference type="AlphaFoldDB" id="A0A839F3N1"/>
<dbReference type="GO" id="GO:0016226">
    <property type="term" value="P:iron-sulfur cluster assembly"/>
    <property type="evidence" value="ECO:0007669"/>
    <property type="project" value="InterPro"/>
</dbReference>
<evidence type="ECO:0000259" key="3">
    <source>
        <dbReference type="PROSITE" id="PS51186"/>
    </source>
</evidence>
<dbReference type="Gene3D" id="3.90.1010.10">
    <property type="match status" value="1"/>
</dbReference>
<sequence length="333" mass="35592">MSDGAALYPQLVLEHRRNPRNRGHLATCTHAADGANPLCGDRLRIELRCEAGHIVQLRHSGEACAVAVATASMLGELVDGLDADAVDALGERFAAYIEGRGDATGLGPLAAMAGLQQHPSRRKCALLPWATLRAALAGSAGATTETESSMQASTATAPPAFRAAVAADVDAIVDLVQSAYRGEGSKQGWTTEADMLDGQRTDPAGVAALLTTPGSLVLLAESAGRLLACAHVERQGDAAYFGMFSVSPQLQGGGIGRAMLGEAERIARDEWGCREMQMTVISIRDELIAWYERRGYRRTGQYKPFPYGDERFGVPKRDDLRFELLVKVLQARS</sequence>
<dbReference type="InterPro" id="IPR016181">
    <property type="entry name" value="Acyl_CoA_acyltransferase"/>
</dbReference>
<dbReference type="NCBIfam" id="TIGR01994">
    <property type="entry name" value="SUF_scaf_2"/>
    <property type="match status" value="1"/>
</dbReference>
<dbReference type="GO" id="GO:0051536">
    <property type="term" value="F:iron-sulfur cluster binding"/>
    <property type="evidence" value="ECO:0007669"/>
    <property type="project" value="InterPro"/>
</dbReference>
<feature type="domain" description="N-acetyltransferase" evidence="3">
    <location>
        <begin position="159"/>
        <end position="321"/>
    </location>
</feature>
<dbReference type="Gene3D" id="3.40.630.30">
    <property type="match status" value="1"/>
</dbReference>
<evidence type="ECO:0000256" key="1">
    <source>
        <dbReference type="ARBA" id="ARBA00022679"/>
    </source>
</evidence>
<gene>
    <name evidence="4" type="ORF">FHW12_003439</name>
</gene>
<dbReference type="InterPro" id="IPR002871">
    <property type="entry name" value="NIF_FeS_clus_asmbl_NifU_N"/>
</dbReference>
<dbReference type="InterPro" id="IPR050832">
    <property type="entry name" value="Bact_Acetyltransf"/>
</dbReference>
<dbReference type="InterPro" id="IPR000182">
    <property type="entry name" value="GNAT_dom"/>
</dbReference>